<organism evidence="11 12">
    <name type="scientific">Fodinisporobacter ferrooxydans</name>
    <dbReference type="NCBI Taxonomy" id="2901836"/>
    <lineage>
        <taxon>Bacteria</taxon>
        <taxon>Bacillati</taxon>
        <taxon>Bacillota</taxon>
        <taxon>Bacilli</taxon>
        <taxon>Bacillales</taxon>
        <taxon>Alicyclobacillaceae</taxon>
        <taxon>Fodinisporobacter</taxon>
    </lineage>
</organism>
<evidence type="ECO:0000259" key="10">
    <source>
        <dbReference type="Pfam" id="PF02870"/>
    </source>
</evidence>
<evidence type="ECO:0000256" key="6">
    <source>
        <dbReference type="ARBA" id="ARBA00023204"/>
    </source>
</evidence>
<keyword evidence="2 8" id="KW-0963">Cytoplasm</keyword>
<dbReference type="InterPro" id="IPR023546">
    <property type="entry name" value="MGMT"/>
</dbReference>
<dbReference type="Gene3D" id="1.10.10.10">
    <property type="entry name" value="Winged helix-like DNA-binding domain superfamily/Winged helix DNA-binding domain"/>
    <property type="match status" value="1"/>
</dbReference>
<comment type="miscellaneous">
    <text evidence="8">This enzyme catalyzes only one turnover and therefore is not strictly catalytic. According to one definition, an enzyme is a biocatalyst that acts repeatedly and over many reaction cycles.</text>
</comment>
<reference evidence="11" key="1">
    <citation type="submission" date="2021-12" db="EMBL/GenBank/DDBJ databases">
        <title>Alicyclobacillaceae gen. nov., sp. nov., isolated from chalcocite enrichment system.</title>
        <authorList>
            <person name="Jiang Z."/>
        </authorList>
    </citation>
    <scope>NUCLEOTIDE SEQUENCE</scope>
    <source>
        <strain evidence="11">MYW30-H2</strain>
    </source>
</reference>
<evidence type="ECO:0000256" key="1">
    <source>
        <dbReference type="ARBA" id="ARBA00001286"/>
    </source>
</evidence>
<dbReference type="GO" id="GO:0032259">
    <property type="term" value="P:methylation"/>
    <property type="evidence" value="ECO:0007669"/>
    <property type="project" value="UniProtKB-KW"/>
</dbReference>
<dbReference type="HAMAP" id="MF_00772">
    <property type="entry name" value="OGT"/>
    <property type="match status" value="1"/>
</dbReference>
<dbReference type="EC" id="2.1.1.63" evidence="8"/>
<keyword evidence="4 8" id="KW-0808">Transferase</keyword>
<evidence type="ECO:0000256" key="3">
    <source>
        <dbReference type="ARBA" id="ARBA00022603"/>
    </source>
</evidence>
<comment type="catalytic activity">
    <reaction evidence="7 8">
        <text>a 6-O-methyl-2'-deoxyguanosine in DNA + L-cysteinyl-[protein] = S-methyl-L-cysteinyl-[protein] + a 2'-deoxyguanosine in DNA</text>
        <dbReference type="Rhea" id="RHEA:24000"/>
        <dbReference type="Rhea" id="RHEA-COMP:10131"/>
        <dbReference type="Rhea" id="RHEA-COMP:10132"/>
        <dbReference type="Rhea" id="RHEA-COMP:11367"/>
        <dbReference type="Rhea" id="RHEA-COMP:11368"/>
        <dbReference type="ChEBI" id="CHEBI:29950"/>
        <dbReference type="ChEBI" id="CHEBI:82612"/>
        <dbReference type="ChEBI" id="CHEBI:85445"/>
        <dbReference type="ChEBI" id="CHEBI:85448"/>
        <dbReference type="EC" id="2.1.1.63"/>
    </reaction>
</comment>
<feature type="active site" description="Nucleophile; methyl group acceptor" evidence="8">
    <location>
        <position position="133"/>
    </location>
</feature>
<dbReference type="CDD" id="cd06445">
    <property type="entry name" value="ATase"/>
    <property type="match status" value="1"/>
</dbReference>
<evidence type="ECO:0000313" key="11">
    <source>
        <dbReference type="EMBL" id="UOF90631.1"/>
    </source>
</evidence>
<dbReference type="InterPro" id="IPR001497">
    <property type="entry name" value="MethylDNA_cys_MeTrfase_AS"/>
</dbReference>
<dbReference type="Pfam" id="PF01035">
    <property type="entry name" value="DNA_binding_1"/>
    <property type="match status" value="1"/>
</dbReference>
<keyword evidence="5 8" id="KW-0227">DNA damage</keyword>
<keyword evidence="12" id="KW-1185">Reference proteome</keyword>
<keyword evidence="3 8" id="KW-0489">Methyltransferase</keyword>
<gene>
    <name evidence="11" type="ORF">LSG31_22720</name>
</gene>
<name>A0ABY4CMA2_9BACL</name>
<dbReference type="PANTHER" id="PTHR10815:SF13">
    <property type="entry name" value="METHYLATED-DNA--PROTEIN-CYSTEINE METHYLTRANSFERASE"/>
    <property type="match status" value="1"/>
</dbReference>
<comment type="catalytic activity">
    <reaction evidence="1 8">
        <text>a 4-O-methyl-thymidine in DNA + L-cysteinyl-[protein] = a thymidine in DNA + S-methyl-L-cysteinyl-[protein]</text>
        <dbReference type="Rhea" id="RHEA:53428"/>
        <dbReference type="Rhea" id="RHEA-COMP:10131"/>
        <dbReference type="Rhea" id="RHEA-COMP:10132"/>
        <dbReference type="Rhea" id="RHEA-COMP:13555"/>
        <dbReference type="Rhea" id="RHEA-COMP:13556"/>
        <dbReference type="ChEBI" id="CHEBI:29950"/>
        <dbReference type="ChEBI" id="CHEBI:82612"/>
        <dbReference type="ChEBI" id="CHEBI:137386"/>
        <dbReference type="ChEBI" id="CHEBI:137387"/>
        <dbReference type="EC" id="2.1.1.63"/>
    </reaction>
</comment>
<dbReference type="RefSeq" id="WP_347437330.1">
    <property type="nucleotide sequence ID" value="NZ_CP089291.1"/>
</dbReference>
<dbReference type="PROSITE" id="PS00374">
    <property type="entry name" value="MGMT"/>
    <property type="match status" value="1"/>
</dbReference>
<dbReference type="PANTHER" id="PTHR10815">
    <property type="entry name" value="METHYLATED-DNA--PROTEIN-CYSTEINE METHYLTRANSFERASE"/>
    <property type="match status" value="1"/>
</dbReference>
<comment type="subcellular location">
    <subcellularLocation>
        <location evidence="8">Cytoplasm</location>
    </subcellularLocation>
</comment>
<dbReference type="GO" id="GO:0003908">
    <property type="term" value="F:methylated-DNA-[protein]-cysteine S-methyltransferase activity"/>
    <property type="evidence" value="ECO:0007669"/>
    <property type="project" value="UniProtKB-EC"/>
</dbReference>
<feature type="domain" description="Methylguanine DNA methyltransferase ribonuclease-like" evidence="10">
    <location>
        <begin position="7"/>
        <end position="78"/>
    </location>
</feature>
<proteinExistence type="inferred from homology"/>
<dbReference type="Proteomes" id="UP000830167">
    <property type="component" value="Chromosome"/>
</dbReference>
<dbReference type="Pfam" id="PF02870">
    <property type="entry name" value="Methyltransf_1N"/>
    <property type="match status" value="1"/>
</dbReference>
<keyword evidence="6 8" id="KW-0234">DNA repair</keyword>
<comment type="function">
    <text evidence="8">Involved in the cellular defense against the biological effects of O6-methylguanine (O6-MeG) and O4-methylthymine (O4-MeT) in DNA. Repairs the methylated nucleobase in DNA by stoichiometrically transferring the methyl group to a cysteine residue in the enzyme. This is a suicide reaction: the enzyme is irreversibly inactivated.</text>
</comment>
<dbReference type="InterPro" id="IPR014048">
    <property type="entry name" value="MethylDNA_cys_MeTrfase_DNA-bd"/>
</dbReference>
<evidence type="ECO:0000256" key="2">
    <source>
        <dbReference type="ARBA" id="ARBA00022490"/>
    </source>
</evidence>
<protein>
    <recommendedName>
        <fullName evidence="8">Methylated-DNA--protein-cysteine methyltransferase</fullName>
        <ecNumber evidence="8">2.1.1.63</ecNumber>
    </recommendedName>
    <alternativeName>
        <fullName evidence="8">6-O-methylguanine-DNA methyltransferase</fullName>
        <shortName evidence="8">MGMT</shortName>
    </alternativeName>
    <alternativeName>
        <fullName evidence="8">O-6-methylguanine-DNA-alkyltransferase</fullName>
    </alternativeName>
</protein>
<dbReference type="InterPro" id="IPR036631">
    <property type="entry name" value="MGMT_N_sf"/>
</dbReference>
<dbReference type="InterPro" id="IPR008332">
    <property type="entry name" value="MethylG_MeTrfase_N"/>
</dbReference>
<accession>A0ABY4CMA2</accession>
<dbReference type="InterPro" id="IPR036217">
    <property type="entry name" value="MethylDNA_cys_MeTrfase_DNAb"/>
</dbReference>
<evidence type="ECO:0000256" key="7">
    <source>
        <dbReference type="ARBA" id="ARBA00049348"/>
    </source>
</evidence>
<feature type="domain" description="Methylated-DNA-[protein]-cysteine S-methyltransferase DNA binding" evidence="9">
    <location>
        <begin position="82"/>
        <end position="163"/>
    </location>
</feature>
<dbReference type="EMBL" id="CP089291">
    <property type="protein sequence ID" value="UOF90631.1"/>
    <property type="molecule type" value="Genomic_DNA"/>
</dbReference>
<dbReference type="NCBIfam" id="TIGR00589">
    <property type="entry name" value="ogt"/>
    <property type="match status" value="1"/>
</dbReference>
<sequence>MKFFFDMYASPIGEIHVILDERGIRKISMTEAEWQQDQQELSQFGSLSHAPGNCKKAMEQLDEYFKGKRKQFDLPLSIVGTEFRKKVWQQLLDIPYGIVKSYSDVAIAVGNPKAVRAIGQANRANPIPIVIPCHRVIGKQGALVGYAGNRTDVKAFLLQLEGAI</sequence>
<dbReference type="SUPFAM" id="SSF53155">
    <property type="entry name" value="Methylated DNA-protein cysteine methyltransferase domain"/>
    <property type="match status" value="1"/>
</dbReference>
<evidence type="ECO:0000313" key="12">
    <source>
        <dbReference type="Proteomes" id="UP000830167"/>
    </source>
</evidence>
<evidence type="ECO:0000259" key="9">
    <source>
        <dbReference type="Pfam" id="PF01035"/>
    </source>
</evidence>
<evidence type="ECO:0000256" key="8">
    <source>
        <dbReference type="HAMAP-Rule" id="MF_00772"/>
    </source>
</evidence>
<evidence type="ECO:0000256" key="5">
    <source>
        <dbReference type="ARBA" id="ARBA00022763"/>
    </source>
</evidence>
<evidence type="ECO:0000256" key="4">
    <source>
        <dbReference type="ARBA" id="ARBA00022679"/>
    </source>
</evidence>
<comment type="similarity">
    <text evidence="8">Belongs to the MGMT family.</text>
</comment>
<dbReference type="SUPFAM" id="SSF46767">
    <property type="entry name" value="Methylated DNA-protein cysteine methyltransferase, C-terminal domain"/>
    <property type="match status" value="1"/>
</dbReference>
<dbReference type="InterPro" id="IPR036388">
    <property type="entry name" value="WH-like_DNA-bd_sf"/>
</dbReference>
<dbReference type="Gene3D" id="3.30.160.70">
    <property type="entry name" value="Methylated DNA-protein cysteine methyltransferase domain"/>
    <property type="match status" value="1"/>
</dbReference>